<dbReference type="FunFam" id="3.90.230.10:FF:000002">
    <property type="entry name" value="Xaa-Pro aminopeptidase 3"/>
    <property type="match status" value="1"/>
</dbReference>
<dbReference type="InterPro" id="IPR001131">
    <property type="entry name" value="Peptidase_M24B_aminopep-P_CS"/>
</dbReference>
<evidence type="ECO:0000256" key="10">
    <source>
        <dbReference type="ARBA" id="ARBA00069363"/>
    </source>
</evidence>
<dbReference type="InterPro" id="IPR001714">
    <property type="entry name" value="Pept_M24_MAP"/>
</dbReference>
<dbReference type="InterPro" id="IPR007865">
    <property type="entry name" value="Aminopep_P_N"/>
</dbReference>
<dbReference type="EMBL" id="FPJW01000004">
    <property type="protein sequence ID" value="SFX39443.1"/>
    <property type="molecule type" value="Genomic_DNA"/>
</dbReference>
<dbReference type="Pfam" id="PF00557">
    <property type="entry name" value="Peptidase_M24"/>
    <property type="match status" value="1"/>
</dbReference>
<keyword evidence="9" id="KW-0464">Manganese</keyword>
<keyword evidence="8" id="KW-0482">Metalloprotease</keyword>
<dbReference type="PANTHER" id="PTHR43226">
    <property type="entry name" value="XAA-PRO AMINOPEPTIDASE 3"/>
    <property type="match status" value="1"/>
</dbReference>
<evidence type="ECO:0000256" key="11">
    <source>
        <dbReference type="ARBA" id="ARBA00075356"/>
    </source>
</evidence>
<keyword evidence="6" id="KW-0479">Metal-binding</keyword>
<dbReference type="GO" id="GO:0030145">
    <property type="term" value="F:manganese ion binding"/>
    <property type="evidence" value="ECO:0007669"/>
    <property type="project" value="InterPro"/>
</dbReference>
<dbReference type="GO" id="GO:0005829">
    <property type="term" value="C:cytosol"/>
    <property type="evidence" value="ECO:0007669"/>
    <property type="project" value="TreeGrafter"/>
</dbReference>
<dbReference type="STRING" id="1122209.SAMN02745752_01498"/>
<dbReference type="InterPro" id="IPR052433">
    <property type="entry name" value="X-Pro_dipept-like"/>
</dbReference>
<dbReference type="Pfam" id="PF05195">
    <property type="entry name" value="AMP_N"/>
    <property type="match status" value="1"/>
</dbReference>
<evidence type="ECO:0000256" key="4">
    <source>
        <dbReference type="ARBA" id="ARBA00012574"/>
    </source>
</evidence>
<dbReference type="OrthoDB" id="9806388at2"/>
<evidence type="ECO:0000313" key="15">
    <source>
        <dbReference type="Proteomes" id="UP000182350"/>
    </source>
</evidence>
<dbReference type="CDD" id="cd01087">
    <property type="entry name" value="Prolidase"/>
    <property type="match status" value="1"/>
</dbReference>
<dbReference type="Gene3D" id="3.90.230.10">
    <property type="entry name" value="Creatinase/methionine aminopeptidase superfamily"/>
    <property type="match status" value="1"/>
</dbReference>
<evidence type="ECO:0000256" key="2">
    <source>
        <dbReference type="ARBA" id="ARBA00001936"/>
    </source>
</evidence>
<evidence type="ECO:0000256" key="6">
    <source>
        <dbReference type="ARBA" id="ARBA00022723"/>
    </source>
</evidence>
<keyword evidence="15" id="KW-1185">Reference proteome</keyword>
<evidence type="ECO:0000256" key="9">
    <source>
        <dbReference type="ARBA" id="ARBA00023211"/>
    </source>
</evidence>
<feature type="domain" description="Aminopeptidase P N-terminal" evidence="13">
    <location>
        <begin position="16"/>
        <end position="149"/>
    </location>
</feature>
<dbReference type="Gene3D" id="3.40.350.10">
    <property type="entry name" value="Creatinase/prolidase N-terminal domain"/>
    <property type="match status" value="1"/>
</dbReference>
<dbReference type="NCBIfam" id="NF008131">
    <property type="entry name" value="PRK10879.1"/>
    <property type="match status" value="1"/>
</dbReference>
<name>A0A1K1WQR8_9GAMM</name>
<organism evidence="14 15">
    <name type="scientific">Marinospirillum alkaliphilum DSM 21637</name>
    <dbReference type="NCBI Taxonomy" id="1122209"/>
    <lineage>
        <taxon>Bacteria</taxon>
        <taxon>Pseudomonadati</taxon>
        <taxon>Pseudomonadota</taxon>
        <taxon>Gammaproteobacteria</taxon>
        <taxon>Oceanospirillales</taxon>
        <taxon>Oceanospirillaceae</taxon>
        <taxon>Marinospirillum</taxon>
    </lineage>
</organism>
<evidence type="ECO:0000259" key="13">
    <source>
        <dbReference type="SMART" id="SM01011"/>
    </source>
</evidence>
<proteinExistence type="inferred from homology"/>
<dbReference type="InterPro" id="IPR029149">
    <property type="entry name" value="Creatin/AminoP/Spt16_N"/>
</dbReference>
<dbReference type="SUPFAM" id="SSF53092">
    <property type="entry name" value="Creatinase/prolidase N-terminal domain"/>
    <property type="match status" value="1"/>
</dbReference>
<dbReference type="InterPro" id="IPR036005">
    <property type="entry name" value="Creatinase/aminopeptidase-like"/>
</dbReference>
<dbReference type="GO" id="GO:0006508">
    <property type="term" value="P:proteolysis"/>
    <property type="evidence" value="ECO:0007669"/>
    <property type="project" value="UniProtKB-KW"/>
</dbReference>
<dbReference type="RefSeq" id="WP_072325736.1">
    <property type="nucleotide sequence ID" value="NZ_FPJW01000004.1"/>
</dbReference>
<dbReference type="PANTHER" id="PTHR43226:SF4">
    <property type="entry name" value="XAA-PRO AMINOPEPTIDASE 3"/>
    <property type="match status" value="1"/>
</dbReference>
<dbReference type="PRINTS" id="PR00599">
    <property type="entry name" value="MAPEPTIDASE"/>
</dbReference>
<comment type="similarity">
    <text evidence="3">Belongs to the peptidase M24B family.</text>
</comment>
<dbReference type="EC" id="3.4.11.9" evidence="4"/>
<dbReference type="Proteomes" id="UP000182350">
    <property type="component" value="Unassembled WGS sequence"/>
</dbReference>
<comment type="catalytic activity">
    <reaction evidence="1">
        <text>Release of any N-terminal amino acid, including proline, that is linked to proline, even from a dipeptide or tripeptide.</text>
        <dbReference type="EC" id="3.4.11.9"/>
    </reaction>
</comment>
<evidence type="ECO:0000256" key="3">
    <source>
        <dbReference type="ARBA" id="ARBA00008766"/>
    </source>
</evidence>
<comment type="cofactor">
    <cofactor evidence="2">
        <name>Mn(2+)</name>
        <dbReference type="ChEBI" id="CHEBI:29035"/>
    </cofactor>
</comment>
<evidence type="ECO:0000256" key="8">
    <source>
        <dbReference type="ARBA" id="ARBA00023049"/>
    </source>
</evidence>
<evidence type="ECO:0000313" key="14">
    <source>
        <dbReference type="EMBL" id="SFX39443.1"/>
    </source>
</evidence>
<sequence length="454" mass="50764">MNTHASLLRPDVLPALPQSVYRARRQQLLDQLPEGALMILPAANLATRSRDTEYPFRQSSDFWYLTGYQEPEALLVLCKGRREGEQLLFNQPKDKLMETWTGIRLGQEAAISQLGVDQAFVLSEADQRVPLLLAEASEVWLPLEDEALYHRYLGWRQGVRRLQKRAARLPDRITDLSTLLGELRLIKQPEEIELLREAARISAEAHCRAMRNCRPGMYEYQLQAEIEHEFMLQGGCPPAYGSIVGAGDNACVLHYVDNRDALQDGDLVLIDAGAEFQGYAGDITRIFPVNGRFSLQQKQLYQLVLQANELAISLVRPGTTLDAIHQAVVRCLVEGLVALDLLQGEVQQLIDSETYKTFFMHGTSHWLGLDVHDAGLYRQQGQARALQPGMVFTIEPGLYIAPDQMDVDSLWRGIGIRIEDDVLVTEEGCEVLTQGVPKSVEGIETLMAGGDATD</sequence>
<accession>A0A1K1WQR8</accession>
<dbReference type="PROSITE" id="PS00491">
    <property type="entry name" value="PROLINE_PEPTIDASE"/>
    <property type="match status" value="1"/>
</dbReference>
<reference evidence="14 15" key="1">
    <citation type="submission" date="2016-11" db="EMBL/GenBank/DDBJ databases">
        <authorList>
            <person name="Jaros S."/>
            <person name="Januszkiewicz K."/>
            <person name="Wedrychowicz H."/>
        </authorList>
    </citation>
    <scope>NUCLEOTIDE SEQUENCE [LARGE SCALE GENOMIC DNA]</scope>
    <source>
        <strain evidence="14 15">DSM 21637</strain>
    </source>
</reference>
<evidence type="ECO:0000256" key="1">
    <source>
        <dbReference type="ARBA" id="ARBA00001424"/>
    </source>
</evidence>
<dbReference type="AlphaFoldDB" id="A0A1K1WQR8"/>
<dbReference type="SMART" id="SM01011">
    <property type="entry name" value="AMP_N"/>
    <property type="match status" value="1"/>
</dbReference>
<keyword evidence="14" id="KW-0031">Aminopeptidase</keyword>
<gene>
    <name evidence="14" type="ORF">SAMN02745752_01498</name>
</gene>
<evidence type="ECO:0000256" key="12">
    <source>
        <dbReference type="ARBA" id="ARBA00081411"/>
    </source>
</evidence>
<evidence type="ECO:0000256" key="7">
    <source>
        <dbReference type="ARBA" id="ARBA00022801"/>
    </source>
</evidence>
<dbReference type="GO" id="GO:0070006">
    <property type="term" value="F:metalloaminopeptidase activity"/>
    <property type="evidence" value="ECO:0007669"/>
    <property type="project" value="InterPro"/>
</dbReference>
<keyword evidence="5" id="KW-0645">Protease</keyword>
<evidence type="ECO:0000256" key="5">
    <source>
        <dbReference type="ARBA" id="ARBA00022670"/>
    </source>
</evidence>
<protein>
    <recommendedName>
        <fullName evidence="10">Xaa-Pro aminopeptidase</fullName>
        <ecNumber evidence="4">3.4.11.9</ecNumber>
    </recommendedName>
    <alternativeName>
        <fullName evidence="11">Aminopeptidase P II</fullName>
    </alternativeName>
    <alternativeName>
        <fullName evidence="12">X-Pro aminopeptidase</fullName>
    </alternativeName>
</protein>
<dbReference type="InterPro" id="IPR000994">
    <property type="entry name" value="Pept_M24"/>
</dbReference>
<keyword evidence="7" id="KW-0378">Hydrolase</keyword>
<dbReference type="SUPFAM" id="SSF55920">
    <property type="entry name" value="Creatinase/aminopeptidase"/>
    <property type="match status" value="1"/>
</dbReference>